<evidence type="ECO:0000256" key="5">
    <source>
        <dbReference type="ARBA" id="ARBA00023136"/>
    </source>
</evidence>
<gene>
    <name evidence="11" type="primary">yijC</name>
    <name evidence="11" type="ORF">KDH_14420</name>
</gene>
<feature type="domain" description="MacB-like periplasmic core" evidence="10">
    <location>
        <begin position="19"/>
        <end position="262"/>
    </location>
</feature>
<reference evidence="11 12" key="1">
    <citation type="submission" date="2023-02" db="EMBL/GenBank/DDBJ databases">
        <title>Dictyobacter halimunensis sp. nov., a new member of the class Ktedonobacteria from forest soil in a geothermal area.</title>
        <authorList>
            <person name="Rachmania M.K."/>
            <person name="Ningsih F."/>
            <person name="Sakai Y."/>
            <person name="Yabe S."/>
            <person name="Yokota A."/>
            <person name="Sjamsuridzal W."/>
        </authorList>
    </citation>
    <scope>NUCLEOTIDE SEQUENCE [LARGE SCALE GENOMIC DNA]</scope>
    <source>
        <strain evidence="11 12">S3.2.2.5</strain>
    </source>
</reference>
<feature type="compositionally biased region" description="Polar residues" evidence="7">
    <location>
        <begin position="89"/>
        <end position="99"/>
    </location>
</feature>
<dbReference type="RefSeq" id="WP_338248250.1">
    <property type="nucleotide sequence ID" value="NZ_BSRI01000001.1"/>
</dbReference>
<dbReference type="EMBL" id="BSRI01000001">
    <property type="protein sequence ID" value="GLV54595.1"/>
    <property type="molecule type" value="Genomic_DNA"/>
</dbReference>
<feature type="transmembrane region" description="Helical" evidence="8">
    <location>
        <begin position="293"/>
        <end position="314"/>
    </location>
</feature>
<evidence type="ECO:0000313" key="11">
    <source>
        <dbReference type="EMBL" id="GLV54595.1"/>
    </source>
</evidence>
<dbReference type="InterPro" id="IPR050250">
    <property type="entry name" value="Macrolide_Exporter_MacB"/>
</dbReference>
<dbReference type="Pfam" id="PF02687">
    <property type="entry name" value="FtsX"/>
    <property type="match status" value="1"/>
</dbReference>
<keyword evidence="12" id="KW-1185">Reference proteome</keyword>
<name>A0ABQ6FK27_9CHLR</name>
<dbReference type="InterPro" id="IPR003838">
    <property type="entry name" value="ABC3_permease_C"/>
</dbReference>
<feature type="compositionally biased region" description="Gly residues" evidence="7">
    <location>
        <begin position="74"/>
        <end position="88"/>
    </location>
</feature>
<dbReference type="PANTHER" id="PTHR30572">
    <property type="entry name" value="MEMBRANE COMPONENT OF TRANSPORTER-RELATED"/>
    <property type="match status" value="1"/>
</dbReference>
<feature type="region of interest" description="Disordered" evidence="7">
    <location>
        <begin position="113"/>
        <end position="140"/>
    </location>
</feature>
<feature type="transmembrane region" description="Helical" evidence="8">
    <location>
        <begin position="342"/>
        <end position="364"/>
    </location>
</feature>
<evidence type="ECO:0000313" key="12">
    <source>
        <dbReference type="Proteomes" id="UP001344906"/>
    </source>
</evidence>
<dbReference type="Pfam" id="PF12704">
    <property type="entry name" value="MacB_PCD"/>
    <property type="match status" value="1"/>
</dbReference>
<evidence type="ECO:0000259" key="9">
    <source>
        <dbReference type="Pfam" id="PF02687"/>
    </source>
</evidence>
<keyword evidence="3 8" id="KW-0812">Transmembrane</keyword>
<dbReference type="Proteomes" id="UP001344906">
    <property type="component" value="Unassembled WGS sequence"/>
</dbReference>
<evidence type="ECO:0000256" key="3">
    <source>
        <dbReference type="ARBA" id="ARBA00022692"/>
    </source>
</evidence>
<feature type="domain" description="ABC3 transporter permease C-terminal" evidence="9">
    <location>
        <begin position="294"/>
        <end position="444"/>
    </location>
</feature>
<evidence type="ECO:0000256" key="4">
    <source>
        <dbReference type="ARBA" id="ARBA00022989"/>
    </source>
</evidence>
<proteinExistence type="inferred from homology"/>
<comment type="subcellular location">
    <subcellularLocation>
        <location evidence="1">Cell membrane</location>
        <topology evidence="1">Multi-pass membrane protein</topology>
    </subcellularLocation>
</comment>
<evidence type="ECO:0000256" key="1">
    <source>
        <dbReference type="ARBA" id="ARBA00004651"/>
    </source>
</evidence>
<dbReference type="PANTHER" id="PTHR30572:SF4">
    <property type="entry name" value="ABC TRANSPORTER PERMEASE YTRF"/>
    <property type="match status" value="1"/>
</dbReference>
<comment type="caution">
    <text evidence="11">The sequence shown here is derived from an EMBL/GenBank/DDBJ whole genome shotgun (WGS) entry which is preliminary data.</text>
</comment>
<sequence length="451" mass="47054">MDIIIRGMRNVLRNPLRLLLVVLLLGASLMLVAAMVSLNSSAQQQLTNVHKEVGTAITINYTANESQNDTPAAGGPGSTNRGGNGGGSFNRQSPTPIPNSVITTVSHLSGVSSVETNLRRTDTNSTLKTSSIQTPNGRSISIPPTVNGISTGATHFTLTGGSTPTLVSGRSFQTNDANTNVAMVSQTLASSNNLSVGSTFTLQGKTFTVIGLFTTDQQFANSALVIPMSTMQSVFSVNGVDSITVYAQTYEQADAVAAKIRTTLGKSYDVVTEASTYTSTISALNAAQNSSKLALIVAIVTATLVIIFAVFITVHERTVEIGTLKAIGASHWQVIRQFWGEVLALSVVAALIAVFLLATLGSVITRAFDVSSPTAATTPTPGGFGRGGFGAGRALFAQQAANLNVHLSSATLNVQTLLIIVGLGMGLAVLTSVIPAWYVARIKPAEVLRRM</sequence>
<protein>
    <submittedName>
        <fullName evidence="11">ABC transporter permease</fullName>
    </submittedName>
</protein>
<feature type="region of interest" description="Disordered" evidence="7">
    <location>
        <begin position="62"/>
        <end position="99"/>
    </location>
</feature>
<evidence type="ECO:0000256" key="7">
    <source>
        <dbReference type="SAM" id="MobiDB-lite"/>
    </source>
</evidence>
<dbReference type="InterPro" id="IPR025857">
    <property type="entry name" value="MacB_PCD"/>
</dbReference>
<feature type="compositionally biased region" description="Polar residues" evidence="7">
    <location>
        <begin position="123"/>
        <end position="140"/>
    </location>
</feature>
<evidence type="ECO:0000259" key="10">
    <source>
        <dbReference type="Pfam" id="PF12704"/>
    </source>
</evidence>
<feature type="transmembrane region" description="Helical" evidence="8">
    <location>
        <begin position="417"/>
        <end position="440"/>
    </location>
</feature>
<comment type="similarity">
    <text evidence="6">Belongs to the ABC-4 integral membrane protein family.</text>
</comment>
<evidence type="ECO:0000256" key="6">
    <source>
        <dbReference type="ARBA" id="ARBA00038076"/>
    </source>
</evidence>
<keyword evidence="5 8" id="KW-0472">Membrane</keyword>
<keyword evidence="4 8" id="KW-1133">Transmembrane helix</keyword>
<organism evidence="11 12">
    <name type="scientific">Dictyobacter halimunensis</name>
    <dbReference type="NCBI Taxonomy" id="3026934"/>
    <lineage>
        <taxon>Bacteria</taxon>
        <taxon>Bacillati</taxon>
        <taxon>Chloroflexota</taxon>
        <taxon>Ktedonobacteria</taxon>
        <taxon>Ktedonobacterales</taxon>
        <taxon>Dictyobacteraceae</taxon>
        <taxon>Dictyobacter</taxon>
    </lineage>
</organism>
<accession>A0ABQ6FK27</accession>
<evidence type="ECO:0000256" key="2">
    <source>
        <dbReference type="ARBA" id="ARBA00022475"/>
    </source>
</evidence>
<keyword evidence="2" id="KW-1003">Cell membrane</keyword>
<evidence type="ECO:0000256" key="8">
    <source>
        <dbReference type="SAM" id="Phobius"/>
    </source>
</evidence>